<dbReference type="EMBL" id="CAJNDS010002830">
    <property type="protein sequence ID" value="CAE7612148.1"/>
    <property type="molecule type" value="Genomic_DNA"/>
</dbReference>
<dbReference type="GO" id="GO:0016020">
    <property type="term" value="C:membrane"/>
    <property type="evidence" value="ECO:0007669"/>
    <property type="project" value="UniProtKB-SubCell"/>
</dbReference>
<name>A0A812VCS5_9DINO</name>
<evidence type="ECO:0000256" key="4">
    <source>
        <dbReference type="ARBA" id="ARBA00022989"/>
    </source>
</evidence>
<evidence type="ECO:0000313" key="7">
    <source>
        <dbReference type="EMBL" id="CAE7612148.1"/>
    </source>
</evidence>
<gene>
    <name evidence="7" type="primary">tmem144B</name>
    <name evidence="7" type="ORF">SNAT2548_LOCUS34803</name>
</gene>
<comment type="similarity">
    <text evidence="2">Belongs to the TMEM144 family.</text>
</comment>
<keyword evidence="8" id="KW-1185">Reference proteome</keyword>
<evidence type="ECO:0000256" key="5">
    <source>
        <dbReference type="ARBA" id="ARBA00023136"/>
    </source>
</evidence>
<dbReference type="PANTHER" id="PTHR16119">
    <property type="entry name" value="TRANSMEMBRANE PROTEIN 144"/>
    <property type="match status" value="1"/>
</dbReference>
<evidence type="ECO:0000256" key="6">
    <source>
        <dbReference type="SAM" id="Phobius"/>
    </source>
</evidence>
<dbReference type="GO" id="GO:0015144">
    <property type="term" value="F:carbohydrate transmembrane transporter activity"/>
    <property type="evidence" value="ECO:0007669"/>
    <property type="project" value="InterPro"/>
</dbReference>
<dbReference type="Pfam" id="PF07857">
    <property type="entry name" value="TMEM144"/>
    <property type="match status" value="1"/>
</dbReference>
<feature type="transmembrane region" description="Helical" evidence="6">
    <location>
        <begin position="32"/>
        <end position="56"/>
    </location>
</feature>
<evidence type="ECO:0000256" key="3">
    <source>
        <dbReference type="ARBA" id="ARBA00022692"/>
    </source>
</evidence>
<reference evidence="7" key="1">
    <citation type="submission" date="2021-02" db="EMBL/GenBank/DDBJ databases">
        <authorList>
            <person name="Dougan E. K."/>
            <person name="Rhodes N."/>
            <person name="Thang M."/>
            <person name="Chan C."/>
        </authorList>
    </citation>
    <scope>NUCLEOTIDE SEQUENCE</scope>
</reference>
<dbReference type="AlphaFoldDB" id="A0A812VCS5"/>
<organism evidence="7 8">
    <name type="scientific">Symbiodinium natans</name>
    <dbReference type="NCBI Taxonomy" id="878477"/>
    <lineage>
        <taxon>Eukaryota</taxon>
        <taxon>Sar</taxon>
        <taxon>Alveolata</taxon>
        <taxon>Dinophyceae</taxon>
        <taxon>Suessiales</taxon>
        <taxon>Symbiodiniaceae</taxon>
        <taxon>Symbiodinium</taxon>
    </lineage>
</organism>
<dbReference type="PANTHER" id="PTHR16119:SF17">
    <property type="entry name" value="TRANSMEMBRANE PROTEIN 144"/>
    <property type="match status" value="1"/>
</dbReference>
<proteinExistence type="inferred from homology"/>
<protein>
    <submittedName>
        <fullName evidence="7">Tmem144B protein</fullName>
    </submittedName>
</protein>
<feature type="transmembrane region" description="Helical" evidence="6">
    <location>
        <begin position="85"/>
        <end position="107"/>
    </location>
</feature>
<keyword evidence="5 6" id="KW-0472">Membrane</keyword>
<sequence length="295" mass="31851">MCSGILFVGLAAAMLGGDLSRGVPPKVVFGGSLWALSNFAVLPLVKLLGIGLGFSLYHFQNMIVGYVVGRNGLFGLPTLEPAFDGSLYVCDVGCCLILVSFVALLLVEGGEDTSKEKEADSSRKTPKTEAFEAVCPKPAKQKCWKVHGKGQLGETYEEVPAERHHRLLESSAFSAFALEVDEGDDIEEFSPEVPDVAEDCRGGSILTSWGAMQSESCHADAMSEGEYHERASVRSIAQRATYDVCALKATLALKFEGDSEIFFRQMSPRKRRLLQGPMPGILPTGLGNCGVFEFL</sequence>
<dbReference type="OrthoDB" id="426527at2759"/>
<evidence type="ECO:0000256" key="1">
    <source>
        <dbReference type="ARBA" id="ARBA00004141"/>
    </source>
</evidence>
<dbReference type="Proteomes" id="UP000604046">
    <property type="component" value="Unassembled WGS sequence"/>
</dbReference>
<keyword evidence="3 6" id="KW-0812">Transmembrane</keyword>
<evidence type="ECO:0000256" key="2">
    <source>
        <dbReference type="ARBA" id="ARBA00005731"/>
    </source>
</evidence>
<dbReference type="InterPro" id="IPR012435">
    <property type="entry name" value="TMEM144"/>
</dbReference>
<keyword evidence="4 6" id="KW-1133">Transmembrane helix</keyword>
<accession>A0A812VCS5</accession>
<comment type="caution">
    <text evidence="7">The sequence shown here is derived from an EMBL/GenBank/DDBJ whole genome shotgun (WGS) entry which is preliminary data.</text>
</comment>
<comment type="subcellular location">
    <subcellularLocation>
        <location evidence="1">Membrane</location>
        <topology evidence="1">Multi-pass membrane protein</topology>
    </subcellularLocation>
</comment>
<dbReference type="InterPro" id="IPR010651">
    <property type="entry name" value="Sugar_transport"/>
</dbReference>
<evidence type="ECO:0000313" key="8">
    <source>
        <dbReference type="Proteomes" id="UP000604046"/>
    </source>
</evidence>